<reference evidence="1" key="1">
    <citation type="submission" date="2020-03" db="EMBL/GenBank/DDBJ databases">
        <title>The deep terrestrial virosphere.</title>
        <authorList>
            <person name="Holmfeldt K."/>
            <person name="Nilsson E."/>
            <person name="Simone D."/>
            <person name="Lopez-Fernandez M."/>
            <person name="Wu X."/>
            <person name="de Brujin I."/>
            <person name="Lundin D."/>
            <person name="Andersson A."/>
            <person name="Bertilsson S."/>
            <person name="Dopson M."/>
        </authorList>
    </citation>
    <scope>NUCLEOTIDE SEQUENCE</scope>
    <source>
        <strain evidence="1">MM415B03711</strain>
    </source>
</reference>
<proteinExistence type="predicted"/>
<dbReference type="AlphaFoldDB" id="A0A6M3LK21"/>
<protein>
    <submittedName>
        <fullName evidence="1">Uncharacterized protein</fullName>
    </submittedName>
</protein>
<organism evidence="1">
    <name type="scientific">viral metagenome</name>
    <dbReference type="NCBI Taxonomy" id="1070528"/>
    <lineage>
        <taxon>unclassified sequences</taxon>
        <taxon>metagenomes</taxon>
        <taxon>organismal metagenomes</taxon>
    </lineage>
</organism>
<dbReference type="EMBL" id="MT143267">
    <property type="protein sequence ID" value="QJA94863.1"/>
    <property type="molecule type" value="Genomic_DNA"/>
</dbReference>
<name>A0A6M3LK21_9ZZZZ</name>
<evidence type="ECO:0000313" key="1">
    <source>
        <dbReference type="EMBL" id="QJA94863.1"/>
    </source>
</evidence>
<gene>
    <name evidence="1" type="ORF">MM415B03711_0005</name>
</gene>
<accession>A0A6M3LK21</accession>
<sequence length="103" mass="11424">MAMSGKKDPSMGVIRVGASRGEIELTLGQPFQVSSAQEETICIYQYEIGNEPSAGRAIFHGLMDLMTFGFWEIIGTPVEGLQGKKYQVIIHYNRKDVVTKISQ</sequence>